<gene>
    <name evidence="1" type="ORF">AVDCRST_MAG15-578</name>
</gene>
<dbReference type="EMBL" id="CADCUU010000083">
    <property type="protein sequence ID" value="CAA9393575.1"/>
    <property type="molecule type" value="Genomic_DNA"/>
</dbReference>
<evidence type="ECO:0000313" key="1">
    <source>
        <dbReference type="EMBL" id="CAA9393575.1"/>
    </source>
</evidence>
<protein>
    <submittedName>
        <fullName evidence="1">Uncharacterized protein</fullName>
    </submittedName>
</protein>
<organism evidence="1">
    <name type="scientific">uncultured Rubellimicrobium sp</name>
    <dbReference type="NCBI Taxonomy" id="543078"/>
    <lineage>
        <taxon>Bacteria</taxon>
        <taxon>Pseudomonadati</taxon>
        <taxon>Pseudomonadota</taxon>
        <taxon>Alphaproteobacteria</taxon>
        <taxon>Rhodobacterales</taxon>
        <taxon>Roseobacteraceae</taxon>
        <taxon>Rubellimicrobium</taxon>
        <taxon>environmental samples</taxon>
    </lineage>
</organism>
<accession>A0A6J4NTX9</accession>
<dbReference type="AlphaFoldDB" id="A0A6J4NTX9"/>
<proteinExistence type="predicted"/>
<sequence>MTLGRAPANKALAWITYKQALARVAKAGARLTEAQVDNPADLNAAEAEFTAALMAYDMARLAMVSPRANADIADLSDYCGGNAAGLWCKVS</sequence>
<reference evidence="1" key="1">
    <citation type="submission" date="2020-02" db="EMBL/GenBank/DDBJ databases">
        <authorList>
            <person name="Meier V. D."/>
        </authorList>
    </citation>
    <scope>NUCLEOTIDE SEQUENCE</scope>
    <source>
        <strain evidence="1">AVDCRST_MAG15</strain>
    </source>
</reference>
<name>A0A6J4NTX9_9RHOB</name>